<dbReference type="EMBL" id="CAMXCT030003657">
    <property type="protein sequence ID" value="CAL4792910.1"/>
    <property type="molecule type" value="Genomic_DNA"/>
</dbReference>
<feature type="domain" description="Protein kinase" evidence="1">
    <location>
        <begin position="1"/>
        <end position="334"/>
    </location>
</feature>
<feature type="domain" description="Rhodanese" evidence="3">
    <location>
        <begin position="890"/>
        <end position="1006"/>
    </location>
</feature>
<keyword evidence="6" id="KW-1185">Reference proteome</keyword>
<evidence type="ECO:0000259" key="2">
    <source>
        <dbReference type="PROSITE" id="PS50086"/>
    </source>
</evidence>
<dbReference type="OrthoDB" id="248923at2759"/>
<dbReference type="InterPro" id="IPR001763">
    <property type="entry name" value="Rhodanese-like_dom"/>
</dbReference>
<dbReference type="SMART" id="SM00164">
    <property type="entry name" value="TBC"/>
    <property type="match status" value="1"/>
</dbReference>
<dbReference type="PROSITE" id="PS50206">
    <property type="entry name" value="RHODANESE_3"/>
    <property type="match status" value="1"/>
</dbReference>
<evidence type="ECO:0000259" key="3">
    <source>
        <dbReference type="PROSITE" id="PS50206"/>
    </source>
</evidence>
<dbReference type="Pfam" id="PF00069">
    <property type="entry name" value="Pkinase"/>
    <property type="match status" value="1"/>
</dbReference>
<dbReference type="PROSITE" id="PS50086">
    <property type="entry name" value="TBC_RABGAP"/>
    <property type="match status" value="1"/>
</dbReference>
<dbReference type="InterPro" id="IPR000719">
    <property type="entry name" value="Prot_kinase_dom"/>
</dbReference>
<evidence type="ECO:0000313" key="6">
    <source>
        <dbReference type="Proteomes" id="UP001152797"/>
    </source>
</evidence>
<dbReference type="Proteomes" id="UP001152797">
    <property type="component" value="Unassembled WGS sequence"/>
</dbReference>
<dbReference type="SUPFAM" id="SSF56112">
    <property type="entry name" value="Protein kinase-like (PK-like)"/>
    <property type="match status" value="1"/>
</dbReference>
<accession>A0A9P1DAP0</accession>
<dbReference type="SMART" id="SM00220">
    <property type="entry name" value="S_TKc"/>
    <property type="match status" value="1"/>
</dbReference>
<protein>
    <submittedName>
        <fullName evidence="5">TBC domain-containing protein kinase-like protein</fullName>
    </submittedName>
</protein>
<dbReference type="InterPro" id="IPR011009">
    <property type="entry name" value="Kinase-like_dom_sf"/>
</dbReference>
<dbReference type="Gene3D" id="3.40.250.10">
    <property type="entry name" value="Rhodanese-like domain"/>
    <property type="match status" value="1"/>
</dbReference>
<keyword evidence="5" id="KW-0418">Kinase</keyword>
<dbReference type="GO" id="GO:0005524">
    <property type="term" value="F:ATP binding"/>
    <property type="evidence" value="ECO:0007669"/>
    <property type="project" value="InterPro"/>
</dbReference>
<dbReference type="GO" id="GO:0004672">
    <property type="term" value="F:protein kinase activity"/>
    <property type="evidence" value="ECO:0007669"/>
    <property type="project" value="InterPro"/>
</dbReference>
<proteinExistence type="predicted"/>
<dbReference type="AlphaFoldDB" id="A0A9P1DAP0"/>
<organism evidence="4">
    <name type="scientific">Cladocopium goreaui</name>
    <dbReference type="NCBI Taxonomy" id="2562237"/>
    <lineage>
        <taxon>Eukaryota</taxon>
        <taxon>Sar</taxon>
        <taxon>Alveolata</taxon>
        <taxon>Dinophyceae</taxon>
        <taxon>Suessiales</taxon>
        <taxon>Symbiodiniaceae</taxon>
        <taxon>Cladocopium</taxon>
    </lineage>
</organism>
<reference evidence="5 6" key="2">
    <citation type="submission" date="2024-05" db="EMBL/GenBank/DDBJ databases">
        <authorList>
            <person name="Chen Y."/>
            <person name="Shah S."/>
            <person name="Dougan E. K."/>
            <person name="Thang M."/>
            <person name="Chan C."/>
        </authorList>
    </citation>
    <scope>NUCLEOTIDE SEQUENCE [LARGE SCALE GENOMIC DNA]</scope>
</reference>
<dbReference type="InterPro" id="IPR036873">
    <property type="entry name" value="Rhodanese-like_dom_sf"/>
</dbReference>
<reference evidence="4" key="1">
    <citation type="submission" date="2022-10" db="EMBL/GenBank/DDBJ databases">
        <authorList>
            <person name="Chen Y."/>
            <person name="Dougan E. K."/>
            <person name="Chan C."/>
            <person name="Rhodes N."/>
            <person name="Thang M."/>
        </authorList>
    </citation>
    <scope>NUCLEOTIDE SEQUENCE</scope>
</reference>
<dbReference type="PANTHER" id="PTHR44305">
    <property type="entry name" value="SI:DKEY-192D15.2-RELATED"/>
    <property type="match status" value="1"/>
</dbReference>
<dbReference type="EMBL" id="CAMXCT020003657">
    <property type="protein sequence ID" value="CAL1158973.1"/>
    <property type="molecule type" value="Genomic_DNA"/>
</dbReference>
<dbReference type="InterPro" id="IPR053083">
    <property type="entry name" value="TF_kinase-domain_protein"/>
</dbReference>
<name>A0A9P1DAP0_9DINO</name>
<dbReference type="SMART" id="SM00450">
    <property type="entry name" value="RHOD"/>
    <property type="match status" value="1"/>
</dbReference>
<evidence type="ECO:0000259" key="1">
    <source>
        <dbReference type="PROSITE" id="PS50011"/>
    </source>
</evidence>
<feature type="domain" description="Rab-GAP TBC" evidence="2">
    <location>
        <begin position="528"/>
        <end position="743"/>
    </location>
</feature>
<keyword evidence="5" id="KW-0808">Transferase</keyword>
<dbReference type="SUPFAM" id="SSF52821">
    <property type="entry name" value="Rhodanese/Cell cycle control phosphatase"/>
    <property type="match status" value="1"/>
</dbReference>
<dbReference type="Pfam" id="PF00566">
    <property type="entry name" value="RabGAP-TBC"/>
    <property type="match status" value="1"/>
</dbReference>
<dbReference type="EMBL" id="CAMXCT010003657">
    <property type="protein sequence ID" value="CAI4005598.1"/>
    <property type="molecule type" value="Genomic_DNA"/>
</dbReference>
<sequence length="1048" mass="115852">MLVKSTMTPSASTVPSPSLQLAFTLVPADSRDSPTPSKTSTALFLRFEELQGLQHPNLARYLELLLARDGLVPWLEVFIASEHSSLSLKAALAHQPAGFSSQKALQISAQLVRGLCYLNSRGLVHTRLDSTTVIFQEKVTEQHCDVLLTGHGLGQLLGYGQLAQSPLTPSDPCCLAPEVAGASTGSFWPPSCQHDVWSLGILLLQMLQGPWLEMNTDSPKYQHCCLVAAETAAALGRLSSSTGAGNGAAATLPALLQNSCGHGVTGGDATRPGLPFLENLAEDSRELQQSYRTWLRAETLEAKLEPSVKDFWEECLTLKASRPKPSDLASHPCMALPSGCQETGHWRPYAKLPGGGTGQPLEDETTTPGKYLRSIGVDVSQLSYWWRLAGGSPYRVAAERLVLRPTPPILRLPLVVLDGEGRQEQRSTFLESRIEEFSEEKSHGSGIKFWDPPREAPFSTFSVDLTALCRGFRAAERATVEDLEDLRPESIYARQRHFSYQWLRVKRFARLLAAPARRVELLRESEEDLPPVLRDQIWSALLGGSPLLQSDELCWSPFYESLVTAPLTSEPRGSRNYLLERGGGSPPSVLEDEKWKVALRSVPSHLSTSEAGNSRSRLGRLDRLIHALLAANPSLQHAEGLGAFCAVLCAVLQHEEAAFLAGQRLLHGFLWPFYGPDGVAFRRRNLQLFNSLMSFVDPQLSLHLQELGLQGDAYASDWFPTWFAQLLPLSQVMLLWDRLLLQPPQFQLFVAICLVHFFRESLLSLDEASHICTFLSSCAQLVDSQILVTAALDFFQAVPASITLAIYPRHSAGEALLWEEGKAPIAADSTWGYLNSIFSQTQAETEEDVHRKESLVQHATEQWRQCEWWRQRSNSTTTPPVITVDDLLSYRSRCFILDVRSAEDFENCHFQSSVHVDPAADLRHPSLPTDFVSQCGTPGESDGEQPAFAAPWLFGKRRALRLVVVIGGEDFGISFAERLLNAGVRHVLCLLGGLDAVLQEAPSYLSRVESRGEKNGCGQRGARGGGTIRDVWEETIIIWQCVKTLYPW</sequence>
<dbReference type="SUPFAM" id="SSF47923">
    <property type="entry name" value="Ypt/Rab-GAP domain of gyp1p"/>
    <property type="match status" value="2"/>
</dbReference>
<evidence type="ECO:0000313" key="4">
    <source>
        <dbReference type="EMBL" id="CAI4005598.1"/>
    </source>
</evidence>
<dbReference type="Gene3D" id="1.10.510.10">
    <property type="entry name" value="Transferase(Phosphotransferase) domain 1"/>
    <property type="match status" value="1"/>
</dbReference>
<dbReference type="PROSITE" id="PS50011">
    <property type="entry name" value="PROTEIN_KINASE_DOM"/>
    <property type="match status" value="1"/>
</dbReference>
<dbReference type="InterPro" id="IPR000195">
    <property type="entry name" value="Rab-GAP-TBC_dom"/>
</dbReference>
<evidence type="ECO:0000313" key="5">
    <source>
        <dbReference type="EMBL" id="CAL4792910.1"/>
    </source>
</evidence>
<dbReference type="Gene3D" id="1.10.472.80">
    <property type="entry name" value="Ypt/Rab-GAP domain of gyp1p, domain 3"/>
    <property type="match status" value="1"/>
</dbReference>
<gene>
    <name evidence="4" type="ORF">C1SCF055_LOCUS31307</name>
</gene>
<comment type="caution">
    <text evidence="4">The sequence shown here is derived from an EMBL/GenBank/DDBJ whole genome shotgun (WGS) entry which is preliminary data.</text>
</comment>
<dbReference type="InterPro" id="IPR035969">
    <property type="entry name" value="Rab-GAP_TBC_sf"/>
</dbReference>